<evidence type="ECO:0000313" key="3">
    <source>
        <dbReference type="Proteomes" id="UP000053327"/>
    </source>
</evidence>
<proteinExistence type="predicted"/>
<feature type="compositionally biased region" description="Polar residues" evidence="1">
    <location>
        <begin position="1"/>
        <end position="15"/>
    </location>
</feature>
<dbReference type="Proteomes" id="UP000053327">
    <property type="component" value="Unassembled WGS sequence"/>
</dbReference>
<evidence type="ECO:0000313" key="2">
    <source>
        <dbReference type="EMBL" id="KMZ84216.1"/>
    </source>
</evidence>
<feature type="region of interest" description="Disordered" evidence="1">
    <location>
        <begin position="1"/>
        <end position="53"/>
    </location>
</feature>
<organism evidence="2 3">
    <name type="scientific">Plasmodium vivax (strain Brazil I)</name>
    <dbReference type="NCBI Taxonomy" id="1033975"/>
    <lineage>
        <taxon>Eukaryota</taxon>
        <taxon>Sar</taxon>
        <taxon>Alveolata</taxon>
        <taxon>Apicomplexa</taxon>
        <taxon>Aconoidasida</taxon>
        <taxon>Haemosporida</taxon>
        <taxon>Plasmodiidae</taxon>
        <taxon>Plasmodium</taxon>
        <taxon>Plasmodium (Plasmodium)</taxon>
    </lineage>
</organism>
<feature type="compositionally biased region" description="Polar residues" evidence="1">
    <location>
        <begin position="23"/>
        <end position="33"/>
    </location>
</feature>
<dbReference type="EMBL" id="KQ234864">
    <property type="protein sequence ID" value="KMZ84216.1"/>
    <property type="molecule type" value="Genomic_DNA"/>
</dbReference>
<dbReference type="AlphaFoldDB" id="A0A0J9SN81"/>
<sequence>MESQPTSYQASTRELGTSGLHRPTQSFESSEMSESPRGWSWKEDYTQRGPIPYTIEGTEYENEVIKEQGDKDTTKSEEEEDAHIEFLEVSMDNS</sequence>
<name>A0A0J9SN81_PLAV1</name>
<gene>
    <name evidence="2" type="ORF">PVBG_02443</name>
</gene>
<evidence type="ECO:0000256" key="1">
    <source>
        <dbReference type="SAM" id="MobiDB-lite"/>
    </source>
</evidence>
<accession>A0A0J9SN81</accession>
<protein>
    <submittedName>
        <fullName evidence="2">Uncharacterized protein</fullName>
    </submittedName>
</protein>
<reference evidence="2 3" key="1">
    <citation type="submission" date="2011-08" db="EMBL/GenBank/DDBJ databases">
        <title>The Genome Sequence of Plasmodium vivax Brazil I.</title>
        <authorList>
            <consortium name="The Broad Institute Genome Sequencing Platform"/>
            <consortium name="The Broad Institute Genome Sequencing Center for Infectious Disease"/>
            <person name="Neafsey D."/>
            <person name="Carlton J."/>
            <person name="Barnwell J."/>
            <person name="Collins W."/>
            <person name="Escalante A."/>
            <person name="Mullikin J."/>
            <person name="Saul A."/>
            <person name="Guigo R."/>
            <person name="Camara F."/>
            <person name="Young S.K."/>
            <person name="Zeng Q."/>
            <person name="Gargeya S."/>
            <person name="Fitzgerald M."/>
            <person name="Haas B."/>
            <person name="Abouelleil A."/>
            <person name="Alvarado L."/>
            <person name="Arachchi H.M."/>
            <person name="Berlin A."/>
            <person name="Brown A."/>
            <person name="Chapman S.B."/>
            <person name="Chen Z."/>
            <person name="Dunbar C."/>
            <person name="Freedman E."/>
            <person name="Gearin G."/>
            <person name="Gellesch M."/>
            <person name="Goldberg J."/>
            <person name="Griggs A."/>
            <person name="Gujja S."/>
            <person name="Heiman D."/>
            <person name="Howarth C."/>
            <person name="Larson L."/>
            <person name="Lui A."/>
            <person name="MacDonald P.J.P."/>
            <person name="Montmayeur A."/>
            <person name="Murphy C."/>
            <person name="Neiman D."/>
            <person name="Pearson M."/>
            <person name="Priest M."/>
            <person name="Roberts A."/>
            <person name="Saif S."/>
            <person name="Shea T."/>
            <person name="Shenoy N."/>
            <person name="Sisk P."/>
            <person name="Stolte C."/>
            <person name="Sykes S."/>
            <person name="Wortman J."/>
            <person name="Nusbaum C."/>
            <person name="Birren B."/>
        </authorList>
    </citation>
    <scope>NUCLEOTIDE SEQUENCE [LARGE SCALE GENOMIC DNA]</scope>
    <source>
        <strain evidence="2 3">Brazil I</strain>
    </source>
</reference>